<dbReference type="GO" id="GO:0003735">
    <property type="term" value="F:structural constituent of ribosome"/>
    <property type="evidence" value="ECO:0007669"/>
    <property type="project" value="UniProtKB-UniRule"/>
</dbReference>
<evidence type="ECO:0000256" key="2">
    <source>
        <dbReference type="ARBA" id="ARBA00022980"/>
    </source>
</evidence>
<dbReference type="PROSITE" id="PS50881">
    <property type="entry name" value="S5_DSRBD"/>
    <property type="match status" value="1"/>
</dbReference>
<dbReference type="SUPFAM" id="SSF54768">
    <property type="entry name" value="dsRNA-binding domain-like"/>
    <property type="match status" value="1"/>
</dbReference>
<dbReference type="InterPro" id="IPR005324">
    <property type="entry name" value="Ribosomal_uS5_C"/>
</dbReference>
<evidence type="ECO:0000256" key="6">
    <source>
        <dbReference type="SAM" id="MobiDB-lite"/>
    </source>
</evidence>
<dbReference type="Gene3D" id="3.30.160.20">
    <property type="match status" value="1"/>
</dbReference>
<dbReference type="GO" id="GO:0005737">
    <property type="term" value="C:cytoplasm"/>
    <property type="evidence" value="ECO:0007669"/>
    <property type="project" value="UniProtKB-ARBA"/>
</dbReference>
<protein>
    <submittedName>
        <fullName evidence="8">Putative 37S ribosomal protein S5, mitochondrial</fullName>
    </submittedName>
</protein>
<feature type="domain" description="S5 DRBM" evidence="7">
    <location>
        <begin position="143"/>
        <end position="206"/>
    </location>
</feature>
<dbReference type="InterPro" id="IPR013810">
    <property type="entry name" value="Ribosomal_uS5_N"/>
</dbReference>
<dbReference type="GO" id="GO:0005840">
    <property type="term" value="C:ribosome"/>
    <property type="evidence" value="ECO:0007669"/>
    <property type="project" value="UniProtKB-KW"/>
</dbReference>
<dbReference type="GO" id="GO:0006412">
    <property type="term" value="P:translation"/>
    <property type="evidence" value="ECO:0007669"/>
    <property type="project" value="InterPro"/>
</dbReference>
<dbReference type="STRING" id="5627.A0A1C7LTS4"/>
<dbReference type="GO" id="GO:0003723">
    <property type="term" value="F:RNA binding"/>
    <property type="evidence" value="ECO:0007669"/>
    <property type="project" value="InterPro"/>
</dbReference>
<keyword evidence="9" id="KW-1185">Reference proteome</keyword>
<comment type="similarity">
    <text evidence="1 5">Belongs to the universal ribosomal protein uS5 family.</text>
</comment>
<comment type="caution">
    <text evidence="8">The sequence shown here is derived from an EMBL/GenBank/DDBJ whole genome shotgun (WGS) entry which is preliminary data.</text>
</comment>
<feature type="region of interest" description="Disordered" evidence="6">
    <location>
        <begin position="29"/>
        <end position="50"/>
    </location>
</feature>
<evidence type="ECO:0000256" key="4">
    <source>
        <dbReference type="PROSITE-ProRule" id="PRU00268"/>
    </source>
</evidence>
<evidence type="ECO:0000256" key="3">
    <source>
        <dbReference type="ARBA" id="ARBA00023274"/>
    </source>
</evidence>
<reference evidence="8 9" key="1">
    <citation type="submission" date="2016-03" db="EMBL/GenBank/DDBJ databases">
        <title>Whole genome sequencing of Grifola frondosa 9006-11.</title>
        <authorList>
            <person name="Min B."/>
            <person name="Park H."/>
            <person name="Kim J.-G."/>
            <person name="Cho H."/>
            <person name="Oh Y.-L."/>
            <person name="Kong W.-S."/>
            <person name="Choi I.-G."/>
        </authorList>
    </citation>
    <scope>NUCLEOTIDE SEQUENCE [LARGE SCALE GENOMIC DNA]</scope>
    <source>
        <strain evidence="8 9">9006-11</strain>
    </source>
</reference>
<keyword evidence="3 4" id="KW-0687">Ribonucleoprotein</keyword>
<feature type="compositionally biased region" description="Low complexity" evidence="6">
    <location>
        <begin position="30"/>
        <end position="41"/>
    </location>
</feature>
<dbReference type="AlphaFoldDB" id="A0A1C7LTS4"/>
<dbReference type="EMBL" id="LUGG01000024">
    <property type="protein sequence ID" value="OBZ67477.1"/>
    <property type="molecule type" value="Genomic_DNA"/>
</dbReference>
<dbReference type="OrthoDB" id="309483at2759"/>
<name>A0A1C7LTS4_GRIFR</name>
<dbReference type="InterPro" id="IPR000851">
    <property type="entry name" value="Ribosomal_uS5"/>
</dbReference>
<gene>
    <name evidence="8" type="primary">mrps5</name>
    <name evidence="8" type="ORF">A0H81_12667</name>
</gene>
<dbReference type="FunFam" id="3.30.230.10:FF:000002">
    <property type="entry name" value="30S ribosomal protein S5"/>
    <property type="match status" value="1"/>
</dbReference>
<evidence type="ECO:0000313" key="8">
    <source>
        <dbReference type="EMBL" id="OBZ67477.1"/>
    </source>
</evidence>
<dbReference type="Gene3D" id="3.30.230.10">
    <property type="match status" value="1"/>
</dbReference>
<dbReference type="PANTHER" id="PTHR48277:SF1">
    <property type="entry name" value="MITOCHONDRIAL RIBOSOMAL PROTEIN S5"/>
    <property type="match status" value="1"/>
</dbReference>
<accession>A0A1C7LTS4</accession>
<dbReference type="SUPFAM" id="SSF54211">
    <property type="entry name" value="Ribosomal protein S5 domain 2-like"/>
    <property type="match status" value="1"/>
</dbReference>
<keyword evidence="2 4" id="KW-0689">Ribosomal protein</keyword>
<sequence length="327" mass="36534">MNKAFARLVVSGFHARKCRSLTPAVHFSRRISSGSSSSSTPSDPPKVFNPRDAQHQEFLEAIMESEDFPNLMTPDTFLGYPETEIFPPNRWTPYENKVVFRNDPPMMQLEQELEGAREEEEEDERGPLRTNTDIRSLLRGIGDVYRYSLIRFTVQQTGKGKIQGFNVLLITGNGNGLVGYGEAKDQDLRTCFTKAQMASVRNLDYVERFEKRTIWSEMETKYGSTRVVLRPRPVGFGLACNPNIHKVLRAAGIKDCSAKVWGSRNPVMVTKAVFRMLMPGHAPLGMGNGVASGAGARQKIGVSAAVVMHIIESLTRLAMARICLFFI</sequence>
<dbReference type="Pfam" id="PF03719">
    <property type="entry name" value="Ribosomal_S5_C"/>
    <property type="match status" value="1"/>
</dbReference>
<dbReference type="Proteomes" id="UP000092993">
    <property type="component" value="Unassembled WGS sequence"/>
</dbReference>
<evidence type="ECO:0000256" key="1">
    <source>
        <dbReference type="ARBA" id="ARBA00008945"/>
    </source>
</evidence>
<organism evidence="8 9">
    <name type="scientific">Grifola frondosa</name>
    <name type="common">Maitake</name>
    <name type="synonym">Polyporus frondosus</name>
    <dbReference type="NCBI Taxonomy" id="5627"/>
    <lineage>
        <taxon>Eukaryota</taxon>
        <taxon>Fungi</taxon>
        <taxon>Dikarya</taxon>
        <taxon>Basidiomycota</taxon>
        <taxon>Agaricomycotina</taxon>
        <taxon>Agaricomycetes</taxon>
        <taxon>Polyporales</taxon>
        <taxon>Grifolaceae</taxon>
        <taxon>Grifola</taxon>
    </lineage>
</organism>
<dbReference type="PANTHER" id="PTHR48277">
    <property type="entry name" value="MITOCHONDRIAL RIBOSOMAL PROTEIN S5"/>
    <property type="match status" value="1"/>
</dbReference>
<dbReference type="Pfam" id="PF00333">
    <property type="entry name" value="Ribosomal_S5"/>
    <property type="match status" value="1"/>
</dbReference>
<dbReference type="InterPro" id="IPR020568">
    <property type="entry name" value="Ribosomal_Su5_D2-typ_SF"/>
</dbReference>
<dbReference type="InterPro" id="IPR014721">
    <property type="entry name" value="Ribsml_uS5_D2-typ_fold_subgr"/>
</dbReference>
<dbReference type="GO" id="GO:1990904">
    <property type="term" value="C:ribonucleoprotein complex"/>
    <property type="evidence" value="ECO:0007669"/>
    <property type="project" value="UniProtKB-UniRule"/>
</dbReference>
<evidence type="ECO:0000313" key="9">
    <source>
        <dbReference type="Proteomes" id="UP000092993"/>
    </source>
</evidence>
<evidence type="ECO:0000256" key="5">
    <source>
        <dbReference type="RuleBase" id="RU003823"/>
    </source>
</evidence>
<dbReference type="OMA" id="MLMPGHA"/>
<proteinExistence type="inferred from homology"/>
<evidence type="ECO:0000259" key="7">
    <source>
        <dbReference type="PROSITE" id="PS50881"/>
    </source>
</evidence>